<dbReference type="PROSITE" id="PS50111">
    <property type="entry name" value="CHEMOTAXIS_TRANSDUC_2"/>
    <property type="match status" value="1"/>
</dbReference>
<organism evidence="8 9">
    <name type="scientific">Pseudoduganella buxea</name>
    <dbReference type="NCBI Taxonomy" id="1949069"/>
    <lineage>
        <taxon>Bacteria</taxon>
        <taxon>Pseudomonadati</taxon>
        <taxon>Pseudomonadota</taxon>
        <taxon>Betaproteobacteria</taxon>
        <taxon>Burkholderiales</taxon>
        <taxon>Oxalobacteraceae</taxon>
        <taxon>Telluria group</taxon>
        <taxon>Pseudoduganella</taxon>
    </lineage>
</organism>
<dbReference type="InterPro" id="IPR004089">
    <property type="entry name" value="MCPsignal_dom"/>
</dbReference>
<keyword evidence="1" id="KW-0488">Methylation</keyword>
<dbReference type="Gene3D" id="1.10.287.950">
    <property type="entry name" value="Methyl-accepting chemotaxis protein"/>
    <property type="match status" value="1"/>
</dbReference>
<sequence>MGNLRNLRIGARLGMGFGVVLALLAMMTLAGLLRMQQASQMTAKLVGEQARNERLMAEWTKIIEVNAARASAAFLAADPAEQKAIEATMAQSSGRATEIQDFLGKELTSPASRSGHAAVLAARKNYLTIRKTVLTTKTTDPAGARRLYTTDLETSRMAYLAALGSLLETEQKALDDTAAQIQQAYASGRNLLLSFGVLAIGAGVLLAWRITRTITAPLRQAVDIAERVSSGDLTSTIDTAGRDEMGQLMAALKKMNASLVNIVGQVRNGTETITTASTEIAAGNMDLSSRTEQQASSLQQTASSMDELTSTVRFNAENAHKARELARMAADTAVQGGAVVGDVVRTMDAISASSGRIVDIIGVIDSIAFQTNILALNAAVEAARAGEQGRGFAVVASEVRALAQRSHTAAKEIAALISDSAQQVQTGSALVGRAGDTMQEVVAAIQQVTDIMNRIADASAQQQTGIEQVNQAITQMDQVTQQNAALVEEAAAAAEAMQEQSSRLADAVAVFRVALDGGQPHRRREERGTTAVARLTA</sequence>
<evidence type="ECO:0000256" key="3">
    <source>
        <dbReference type="PROSITE-ProRule" id="PRU00284"/>
    </source>
</evidence>
<reference evidence="9" key="1">
    <citation type="journal article" date="2019" name="Int. J. Syst. Evol. Microbiol.">
        <title>The Global Catalogue of Microorganisms (GCM) 10K type strain sequencing project: providing services to taxonomists for standard genome sequencing and annotation.</title>
        <authorList>
            <consortium name="The Broad Institute Genomics Platform"/>
            <consortium name="The Broad Institute Genome Sequencing Center for Infectious Disease"/>
            <person name="Wu L."/>
            <person name="Ma J."/>
        </authorList>
    </citation>
    <scope>NUCLEOTIDE SEQUENCE [LARGE SCALE GENOMIC DNA]</scope>
    <source>
        <strain evidence="9">CGMCC 1.15931</strain>
    </source>
</reference>
<comment type="similarity">
    <text evidence="2">Belongs to the methyl-accepting chemotaxis (MCP) protein family.</text>
</comment>
<dbReference type="InterPro" id="IPR051310">
    <property type="entry name" value="MCP_chemotaxis"/>
</dbReference>
<dbReference type="InterPro" id="IPR004090">
    <property type="entry name" value="Chemotax_Me-accpt_rcpt"/>
</dbReference>
<keyword evidence="5" id="KW-1133">Transmembrane helix</keyword>
<keyword evidence="5" id="KW-0472">Membrane</keyword>
<dbReference type="CDD" id="cd11386">
    <property type="entry name" value="MCP_signal"/>
    <property type="match status" value="1"/>
</dbReference>
<protein>
    <recommendedName>
        <fullName evidence="10">HAMP domain-containing protein</fullName>
    </recommendedName>
</protein>
<proteinExistence type="inferred from homology"/>
<dbReference type="Pfam" id="PF12729">
    <property type="entry name" value="4HB_MCP_1"/>
    <property type="match status" value="1"/>
</dbReference>
<feature type="transmembrane region" description="Helical" evidence="5">
    <location>
        <begin position="191"/>
        <end position="210"/>
    </location>
</feature>
<gene>
    <name evidence="8" type="ORF">GCM10011572_02460</name>
</gene>
<feature type="domain" description="HAMP" evidence="7">
    <location>
        <begin position="212"/>
        <end position="264"/>
    </location>
</feature>
<evidence type="ECO:0000256" key="1">
    <source>
        <dbReference type="ARBA" id="ARBA00022481"/>
    </source>
</evidence>
<dbReference type="Proteomes" id="UP000622638">
    <property type="component" value="Unassembled WGS sequence"/>
</dbReference>
<keyword evidence="5" id="KW-0812">Transmembrane</keyword>
<evidence type="ECO:0000259" key="7">
    <source>
        <dbReference type="PROSITE" id="PS50885"/>
    </source>
</evidence>
<keyword evidence="4" id="KW-0175">Coiled coil</keyword>
<evidence type="ECO:0000256" key="4">
    <source>
        <dbReference type="SAM" id="Coils"/>
    </source>
</evidence>
<evidence type="ECO:0000259" key="6">
    <source>
        <dbReference type="PROSITE" id="PS50111"/>
    </source>
</evidence>
<dbReference type="Pfam" id="PF00015">
    <property type="entry name" value="MCPsignal"/>
    <property type="match status" value="1"/>
</dbReference>
<dbReference type="PROSITE" id="PS50885">
    <property type="entry name" value="HAMP"/>
    <property type="match status" value="1"/>
</dbReference>
<dbReference type="CDD" id="cd19411">
    <property type="entry name" value="MCP2201-like_sensor"/>
    <property type="match status" value="1"/>
</dbReference>
<evidence type="ECO:0000313" key="8">
    <source>
        <dbReference type="EMBL" id="GGB84053.1"/>
    </source>
</evidence>
<dbReference type="InterPro" id="IPR024478">
    <property type="entry name" value="HlyB_4HB_MCP"/>
</dbReference>
<dbReference type="EMBL" id="BMKG01000001">
    <property type="protein sequence ID" value="GGB84053.1"/>
    <property type="molecule type" value="Genomic_DNA"/>
</dbReference>
<dbReference type="SMART" id="SM00283">
    <property type="entry name" value="MA"/>
    <property type="match status" value="1"/>
</dbReference>
<comment type="caution">
    <text evidence="8">The sequence shown here is derived from an EMBL/GenBank/DDBJ whole genome shotgun (WGS) entry which is preliminary data.</text>
</comment>
<evidence type="ECO:0000256" key="2">
    <source>
        <dbReference type="ARBA" id="ARBA00029447"/>
    </source>
</evidence>
<dbReference type="PANTHER" id="PTHR43531:SF14">
    <property type="entry name" value="METHYL-ACCEPTING CHEMOTAXIS PROTEIN I-RELATED"/>
    <property type="match status" value="1"/>
</dbReference>
<dbReference type="InterPro" id="IPR003660">
    <property type="entry name" value="HAMP_dom"/>
</dbReference>
<feature type="domain" description="Methyl-accepting transducer" evidence="6">
    <location>
        <begin position="269"/>
        <end position="498"/>
    </location>
</feature>
<name>A0ABQ1K4T3_9BURK</name>
<evidence type="ECO:0008006" key="10">
    <source>
        <dbReference type="Google" id="ProtNLM"/>
    </source>
</evidence>
<keyword evidence="9" id="KW-1185">Reference proteome</keyword>
<evidence type="ECO:0000256" key="5">
    <source>
        <dbReference type="SAM" id="Phobius"/>
    </source>
</evidence>
<dbReference type="SMART" id="SM00304">
    <property type="entry name" value="HAMP"/>
    <property type="match status" value="1"/>
</dbReference>
<dbReference type="PANTHER" id="PTHR43531">
    <property type="entry name" value="PROTEIN ICFG"/>
    <property type="match status" value="1"/>
</dbReference>
<feature type="coiled-coil region" evidence="4">
    <location>
        <begin position="469"/>
        <end position="507"/>
    </location>
</feature>
<accession>A0ABQ1K4T3</accession>
<dbReference type="CDD" id="cd06225">
    <property type="entry name" value="HAMP"/>
    <property type="match status" value="1"/>
</dbReference>
<feature type="transmembrane region" description="Helical" evidence="5">
    <location>
        <begin position="12"/>
        <end position="33"/>
    </location>
</feature>
<dbReference type="Pfam" id="PF00672">
    <property type="entry name" value="HAMP"/>
    <property type="match status" value="1"/>
</dbReference>
<dbReference type="PRINTS" id="PR00260">
    <property type="entry name" value="CHEMTRNSDUCR"/>
</dbReference>
<keyword evidence="3" id="KW-0807">Transducer</keyword>
<dbReference type="SUPFAM" id="SSF58104">
    <property type="entry name" value="Methyl-accepting chemotaxis protein (MCP) signaling domain"/>
    <property type="match status" value="1"/>
</dbReference>
<evidence type="ECO:0000313" key="9">
    <source>
        <dbReference type="Proteomes" id="UP000622638"/>
    </source>
</evidence>
<dbReference type="InterPro" id="IPR047347">
    <property type="entry name" value="YvaQ-like_sensor"/>
</dbReference>